<feature type="domain" description="ABC transporter" evidence="9">
    <location>
        <begin position="9"/>
        <end position="236"/>
    </location>
</feature>
<organism evidence="10 11">
    <name type="scientific">Prochlorothrix hollandica PCC 9006 = CALU 1027</name>
    <dbReference type="NCBI Taxonomy" id="317619"/>
    <lineage>
        <taxon>Bacteria</taxon>
        <taxon>Bacillati</taxon>
        <taxon>Cyanobacteriota</taxon>
        <taxon>Cyanophyceae</taxon>
        <taxon>Prochlorotrichales</taxon>
        <taxon>Prochlorotrichaceae</taxon>
        <taxon>Prochlorothrix</taxon>
    </lineage>
</organism>
<dbReference type="InterPro" id="IPR027417">
    <property type="entry name" value="P-loop_NTPase"/>
</dbReference>
<evidence type="ECO:0000313" key="10">
    <source>
        <dbReference type="EMBL" id="KKI99812.1"/>
    </source>
</evidence>
<dbReference type="InterPro" id="IPR015856">
    <property type="entry name" value="ABC_transpr_CbiO/EcfA_su"/>
</dbReference>
<dbReference type="GO" id="GO:0042626">
    <property type="term" value="F:ATPase-coupled transmembrane transporter activity"/>
    <property type="evidence" value="ECO:0007669"/>
    <property type="project" value="TreeGrafter"/>
</dbReference>
<dbReference type="GO" id="GO:0016887">
    <property type="term" value="F:ATP hydrolysis activity"/>
    <property type="evidence" value="ECO:0007669"/>
    <property type="project" value="InterPro"/>
</dbReference>
<evidence type="ECO:0000313" key="11">
    <source>
        <dbReference type="Proteomes" id="UP000034681"/>
    </source>
</evidence>
<dbReference type="SMART" id="SM00382">
    <property type="entry name" value="AAA"/>
    <property type="match status" value="1"/>
</dbReference>
<dbReference type="PROSITE" id="PS00211">
    <property type="entry name" value="ABC_TRANSPORTER_1"/>
    <property type="match status" value="1"/>
</dbReference>
<dbReference type="PANTHER" id="PTHR43553:SF24">
    <property type="entry name" value="ENERGY-COUPLING FACTOR TRANSPORTER ATP-BINDING PROTEIN ECFA1"/>
    <property type="match status" value="1"/>
</dbReference>
<evidence type="ECO:0000256" key="7">
    <source>
        <dbReference type="ARBA" id="ARBA00022967"/>
    </source>
</evidence>
<dbReference type="Proteomes" id="UP000034681">
    <property type="component" value="Unassembled WGS sequence"/>
</dbReference>
<sequence>MTPNPDRVIDIQNLSFTYDHRARTLHFINLEVAIGQRVGVIGSNGSGKTTLFHLLCGLLQPSTGSIYISQQPVIPGAFSPTVGFVFQNPDDQLFSASVWEEVAFGPGNLGLDAEDIQRRVHQALIFTGTEHLVTSPPHHLSGGQKRMVAIASILAMEPEVMIYDEPSANLDLRARRRLIQLLQSSRETLLLSSHDLELIREVCDRVIVLDQGHLVADGATADILGDRSLMEGHGLEVPHSLRFPLPLVH</sequence>
<proteinExistence type="inferred from homology"/>
<dbReference type="SUPFAM" id="SSF52540">
    <property type="entry name" value="P-loop containing nucleoside triphosphate hydrolases"/>
    <property type="match status" value="1"/>
</dbReference>
<evidence type="ECO:0000256" key="3">
    <source>
        <dbReference type="ARBA" id="ARBA00022448"/>
    </source>
</evidence>
<keyword evidence="5" id="KW-0547">Nucleotide-binding</keyword>
<dbReference type="AlphaFoldDB" id="A0A0M2PXK6"/>
<keyword evidence="4" id="KW-1003">Cell membrane</keyword>
<dbReference type="FunFam" id="3.40.50.300:FF:000224">
    <property type="entry name" value="Energy-coupling factor transporter ATP-binding protein EcfA"/>
    <property type="match status" value="1"/>
</dbReference>
<gene>
    <name evidence="10" type="ORF">PROH_08135</name>
</gene>
<dbReference type="CDD" id="cd03225">
    <property type="entry name" value="ABC_cobalt_CbiO_domain1"/>
    <property type="match status" value="1"/>
</dbReference>
<dbReference type="InterPro" id="IPR017871">
    <property type="entry name" value="ABC_transporter-like_CS"/>
</dbReference>
<reference evidence="10" key="1">
    <citation type="submission" date="2012-04" db="EMBL/GenBank/DDBJ databases">
        <authorList>
            <person name="Borisov I.G."/>
            <person name="Ivanikova N.V."/>
            <person name="Pinevich A.V."/>
        </authorList>
    </citation>
    <scope>NUCLEOTIDE SEQUENCE</scope>
    <source>
        <strain evidence="10">CALU 1027</strain>
    </source>
</reference>
<name>A0A0M2PXK6_PROHO</name>
<keyword evidence="6 10" id="KW-0067">ATP-binding</keyword>
<dbReference type="GO" id="GO:0005524">
    <property type="term" value="F:ATP binding"/>
    <property type="evidence" value="ECO:0007669"/>
    <property type="project" value="UniProtKB-KW"/>
</dbReference>
<dbReference type="STRING" id="317619.GCA_000332315_00375"/>
<dbReference type="PANTHER" id="PTHR43553">
    <property type="entry name" value="HEAVY METAL TRANSPORTER"/>
    <property type="match status" value="1"/>
</dbReference>
<evidence type="ECO:0000256" key="6">
    <source>
        <dbReference type="ARBA" id="ARBA00022840"/>
    </source>
</evidence>
<dbReference type="Pfam" id="PF00005">
    <property type="entry name" value="ABC_tran"/>
    <property type="match status" value="1"/>
</dbReference>
<dbReference type="Gene3D" id="3.40.50.300">
    <property type="entry name" value="P-loop containing nucleotide triphosphate hydrolases"/>
    <property type="match status" value="1"/>
</dbReference>
<evidence type="ECO:0000256" key="4">
    <source>
        <dbReference type="ARBA" id="ARBA00022475"/>
    </source>
</evidence>
<dbReference type="GO" id="GO:0043190">
    <property type="term" value="C:ATP-binding cassette (ABC) transporter complex"/>
    <property type="evidence" value="ECO:0007669"/>
    <property type="project" value="TreeGrafter"/>
</dbReference>
<evidence type="ECO:0000256" key="2">
    <source>
        <dbReference type="ARBA" id="ARBA00005417"/>
    </source>
</evidence>
<keyword evidence="7" id="KW-1278">Translocase</keyword>
<keyword evidence="3" id="KW-0813">Transport</keyword>
<dbReference type="PROSITE" id="PS50893">
    <property type="entry name" value="ABC_TRANSPORTER_2"/>
    <property type="match status" value="1"/>
</dbReference>
<evidence type="ECO:0000256" key="1">
    <source>
        <dbReference type="ARBA" id="ARBA00004236"/>
    </source>
</evidence>
<dbReference type="InterPro" id="IPR003593">
    <property type="entry name" value="AAA+_ATPase"/>
</dbReference>
<keyword evidence="8" id="KW-0472">Membrane</keyword>
<dbReference type="InterPro" id="IPR050095">
    <property type="entry name" value="ECF_ABC_transporter_ATP-bd"/>
</dbReference>
<comment type="caution">
    <text evidence="10">The sequence shown here is derived from an EMBL/GenBank/DDBJ whole genome shotgun (WGS) entry which is preliminary data.</text>
</comment>
<comment type="subcellular location">
    <subcellularLocation>
        <location evidence="1">Cell membrane</location>
    </subcellularLocation>
</comment>
<dbReference type="EMBL" id="AJTX02000004">
    <property type="protein sequence ID" value="KKI99812.1"/>
    <property type="molecule type" value="Genomic_DNA"/>
</dbReference>
<comment type="similarity">
    <text evidence="2">Belongs to the ABC transporter superfamily.</text>
</comment>
<evidence type="ECO:0000256" key="8">
    <source>
        <dbReference type="ARBA" id="ARBA00023136"/>
    </source>
</evidence>
<accession>A0A0M2PXK6</accession>
<evidence type="ECO:0000259" key="9">
    <source>
        <dbReference type="PROSITE" id="PS50893"/>
    </source>
</evidence>
<evidence type="ECO:0000256" key="5">
    <source>
        <dbReference type="ARBA" id="ARBA00022741"/>
    </source>
</evidence>
<dbReference type="eggNOG" id="COG1122">
    <property type="taxonomic scope" value="Bacteria"/>
</dbReference>
<protein>
    <submittedName>
        <fullName evidence="10">ABC transporter ATP-binding protein</fullName>
    </submittedName>
</protein>
<keyword evidence="11" id="KW-1185">Reference proteome</keyword>
<dbReference type="InterPro" id="IPR003439">
    <property type="entry name" value="ABC_transporter-like_ATP-bd"/>
</dbReference>